<name>H0GBC6_RHIML</name>
<dbReference type="AlphaFoldDB" id="H0GBC6"/>
<feature type="region of interest" description="Disordered" evidence="1">
    <location>
        <begin position="87"/>
        <end position="108"/>
    </location>
</feature>
<dbReference type="PATRIC" id="fig|1107881.3.peg.6883"/>
<dbReference type="EMBL" id="AGVV01000151">
    <property type="protein sequence ID" value="EHK73388.1"/>
    <property type="molecule type" value="Genomic_DNA"/>
</dbReference>
<evidence type="ECO:0000313" key="3">
    <source>
        <dbReference type="Proteomes" id="UP000004038"/>
    </source>
</evidence>
<reference evidence="2 3" key="1">
    <citation type="journal article" date="2012" name="J. Bacteriol.">
        <title>Draft Genome Sequence of Sinorhizobium meliloti CCNWSX0020, a Nitrogen-Fixing Symbiont with Copper Tolerance Capability Isolated from Lead-Zinc Mine Tailings.</title>
        <authorList>
            <person name="Li Z."/>
            <person name="Ma Z."/>
            <person name="Hao X."/>
            <person name="Wei G."/>
        </authorList>
    </citation>
    <scope>NUCLEOTIDE SEQUENCE [LARGE SCALE GENOMIC DNA]</scope>
    <source>
        <strain evidence="2 3">CCNWSX0020</strain>
    </source>
</reference>
<evidence type="ECO:0000256" key="1">
    <source>
        <dbReference type="SAM" id="MobiDB-lite"/>
    </source>
</evidence>
<gene>
    <name evidence="2" type="ORF">SM0020_34218</name>
</gene>
<protein>
    <submittedName>
        <fullName evidence="2">Uncharacterized protein</fullName>
    </submittedName>
</protein>
<dbReference type="Proteomes" id="UP000004038">
    <property type="component" value="Unassembled WGS sequence"/>
</dbReference>
<sequence>MEAAYLLWDAGVGRRDAIAGDFKSDRLTRVTFADAESETTAIWAVCPTISFVPPKGCVFIGKLVNALSKNQERSHLMSCVGNLPRAREYPSSAGSAGPATVPSPAPIS</sequence>
<accession>H0GBC6</accession>
<evidence type="ECO:0000313" key="2">
    <source>
        <dbReference type="EMBL" id="EHK73388.1"/>
    </source>
</evidence>
<organism evidence="2 3">
    <name type="scientific">Sinorhizobium meliloti CCNWSX0020</name>
    <dbReference type="NCBI Taxonomy" id="1107881"/>
    <lineage>
        <taxon>Bacteria</taxon>
        <taxon>Pseudomonadati</taxon>
        <taxon>Pseudomonadota</taxon>
        <taxon>Alphaproteobacteria</taxon>
        <taxon>Hyphomicrobiales</taxon>
        <taxon>Rhizobiaceae</taxon>
        <taxon>Sinorhizobium/Ensifer group</taxon>
        <taxon>Sinorhizobium</taxon>
    </lineage>
</organism>
<proteinExistence type="predicted"/>